<evidence type="ECO:0000313" key="3">
    <source>
        <dbReference type="EMBL" id="GIJ54719.1"/>
    </source>
</evidence>
<feature type="signal peptide" evidence="1">
    <location>
        <begin position="1"/>
        <end position="18"/>
    </location>
</feature>
<dbReference type="InterPro" id="IPR023650">
    <property type="entry name" value="Beta-lactam_class-A_AS"/>
</dbReference>
<dbReference type="Pfam" id="PF00144">
    <property type="entry name" value="Beta-lactamase"/>
    <property type="match status" value="1"/>
</dbReference>
<dbReference type="Gene3D" id="3.40.710.10">
    <property type="entry name" value="DD-peptidase/beta-lactamase superfamily"/>
    <property type="match status" value="1"/>
</dbReference>
<dbReference type="AlphaFoldDB" id="A0A8J3YZV8"/>
<dbReference type="InterPro" id="IPR012338">
    <property type="entry name" value="Beta-lactam/transpept-like"/>
</dbReference>
<sequence length="556" mass="56848">MRLLYGIAVLVIAAGVTACTTDDDPPATSASSCPGALGAAFDAWGRAGFSGTVAVSTAGRFDCLAGYGSANDATGARNTADTVYAIGSVTKAFTAASVLKLADERKLSLDDRIGTLVPAVTGPVSQATVRQVLLHTSGIRGSIGADRQPLSRDEAIAAINRLELAFPPGTDDAYSNAGYTLLAIVVEAVSGKSYRDYTASTTLGLAGKTLGGFWDGQPAAPGPRALGYLDGGEPGPAGDFAGPYWATDGNGALAMTTRELATWTRALFTGALLSPESTKSVAAPAFDVGDGRAHTLGGMVVFDAAVYGKPFVGMAGGGGDVGHNVVAVWIPEQDRVVAVASNRPVLTAEKLLSATIAALVTGAALPTPSAPAGTADLAKAVGTYRLDSGGTLRVSTPDNRPTITADGADAVAALFPPRGRFSVEGFRAHEDRVRALLAGQTREGREEREALEDEHGKISGVTVAGTIVADGEMRTYVTVTFKTKTVLGWYALDDHGGIQGVELPTPPPALVLVPVGADRYRPDDPTGTGPDVTIGFGTDHLTVTTPAGNLIARRTG</sequence>
<dbReference type="RefSeq" id="WP_203990254.1">
    <property type="nucleotide sequence ID" value="NZ_BOPG01000012.1"/>
</dbReference>
<dbReference type="PANTHER" id="PTHR46825">
    <property type="entry name" value="D-ALANYL-D-ALANINE-CARBOXYPEPTIDASE/ENDOPEPTIDASE AMPH"/>
    <property type="match status" value="1"/>
</dbReference>
<feature type="domain" description="Beta-lactamase-related" evidence="2">
    <location>
        <begin position="52"/>
        <end position="349"/>
    </location>
</feature>
<dbReference type="PROSITE" id="PS51257">
    <property type="entry name" value="PROKAR_LIPOPROTEIN"/>
    <property type="match status" value="1"/>
</dbReference>
<gene>
    <name evidence="3" type="ORF">Vau01_022350</name>
</gene>
<evidence type="ECO:0000256" key="1">
    <source>
        <dbReference type="SAM" id="SignalP"/>
    </source>
</evidence>
<dbReference type="SUPFAM" id="SSF56601">
    <property type="entry name" value="beta-lactamase/transpeptidase-like"/>
    <property type="match status" value="1"/>
</dbReference>
<dbReference type="PANTHER" id="PTHR46825:SF9">
    <property type="entry name" value="BETA-LACTAMASE-RELATED DOMAIN-CONTAINING PROTEIN"/>
    <property type="match status" value="1"/>
</dbReference>
<dbReference type="InterPro" id="IPR050491">
    <property type="entry name" value="AmpC-like"/>
</dbReference>
<protein>
    <recommendedName>
        <fullName evidence="2">Beta-lactamase-related domain-containing protein</fullName>
    </recommendedName>
</protein>
<dbReference type="Proteomes" id="UP000612585">
    <property type="component" value="Unassembled WGS sequence"/>
</dbReference>
<dbReference type="PROSITE" id="PS00146">
    <property type="entry name" value="BETA_LACTAMASE_A"/>
    <property type="match status" value="1"/>
</dbReference>
<organism evidence="3 4">
    <name type="scientific">Virgisporangium aurantiacum</name>
    <dbReference type="NCBI Taxonomy" id="175570"/>
    <lineage>
        <taxon>Bacteria</taxon>
        <taxon>Bacillati</taxon>
        <taxon>Actinomycetota</taxon>
        <taxon>Actinomycetes</taxon>
        <taxon>Micromonosporales</taxon>
        <taxon>Micromonosporaceae</taxon>
        <taxon>Virgisporangium</taxon>
    </lineage>
</organism>
<name>A0A8J3YZV8_9ACTN</name>
<feature type="chain" id="PRO_5038788202" description="Beta-lactamase-related domain-containing protein" evidence="1">
    <location>
        <begin position="19"/>
        <end position="556"/>
    </location>
</feature>
<dbReference type="InterPro" id="IPR001466">
    <property type="entry name" value="Beta-lactam-related"/>
</dbReference>
<proteinExistence type="predicted"/>
<evidence type="ECO:0000313" key="4">
    <source>
        <dbReference type="Proteomes" id="UP000612585"/>
    </source>
</evidence>
<accession>A0A8J3YZV8</accession>
<keyword evidence="4" id="KW-1185">Reference proteome</keyword>
<keyword evidence="1" id="KW-0732">Signal</keyword>
<dbReference type="EMBL" id="BOPG01000012">
    <property type="protein sequence ID" value="GIJ54719.1"/>
    <property type="molecule type" value="Genomic_DNA"/>
</dbReference>
<reference evidence="3" key="1">
    <citation type="submission" date="2021-01" db="EMBL/GenBank/DDBJ databases">
        <title>Whole genome shotgun sequence of Virgisporangium aurantiacum NBRC 16421.</title>
        <authorList>
            <person name="Komaki H."/>
            <person name="Tamura T."/>
        </authorList>
    </citation>
    <scope>NUCLEOTIDE SEQUENCE</scope>
    <source>
        <strain evidence="3">NBRC 16421</strain>
    </source>
</reference>
<evidence type="ECO:0000259" key="2">
    <source>
        <dbReference type="Pfam" id="PF00144"/>
    </source>
</evidence>
<comment type="caution">
    <text evidence="3">The sequence shown here is derived from an EMBL/GenBank/DDBJ whole genome shotgun (WGS) entry which is preliminary data.</text>
</comment>